<dbReference type="Pfam" id="PF01042">
    <property type="entry name" value="Ribonuc_L-PSP"/>
    <property type="match status" value="1"/>
</dbReference>
<proteinExistence type="predicted"/>
<accession>A0ABT5JS79</accession>
<dbReference type="Gene3D" id="3.30.1330.40">
    <property type="entry name" value="RutC-like"/>
    <property type="match status" value="1"/>
</dbReference>
<dbReference type="Proteomes" id="UP001216558">
    <property type="component" value="Unassembled WGS sequence"/>
</dbReference>
<dbReference type="CDD" id="cd00448">
    <property type="entry name" value="YjgF_YER057c_UK114_family"/>
    <property type="match status" value="1"/>
</dbReference>
<feature type="chain" id="PRO_5046154769" evidence="1">
    <location>
        <begin position="25"/>
        <end position="164"/>
    </location>
</feature>
<comment type="caution">
    <text evidence="2">The sequence shown here is derived from an EMBL/GenBank/DDBJ whole genome shotgun (WGS) entry which is preliminary data.</text>
</comment>
<dbReference type="InterPro" id="IPR006175">
    <property type="entry name" value="YjgF/YER057c/UK114"/>
</dbReference>
<keyword evidence="3" id="KW-1185">Reference proteome</keyword>
<reference evidence="2 3" key="1">
    <citation type="submission" date="2022-10" db="EMBL/GenBank/DDBJ databases">
        <title>Erythrobacter sp. sf7 Genome sequencing.</title>
        <authorList>
            <person name="Park S."/>
        </authorList>
    </citation>
    <scope>NUCLEOTIDE SEQUENCE [LARGE SCALE GENOMIC DNA]</scope>
    <source>
        <strain evidence="3">sf7</strain>
    </source>
</reference>
<evidence type="ECO:0000256" key="1">
    <source>
        <dbReference type="SAM" id="SignalP"/>
    </source>
</evidence>
<gene>
    <name evidence="2" type="ORF">OIK40_11505</name>
</gene>
<feature type="signal peptide" evidence="1">
    <location>
        <begin position="1"/>
        <end position="24"/>
    </location>
</feature>
<dbReference type="PANTHER" id="PTHR11803">
    <property type="entry name" value="2-IMINOBUTANOATE/2-IMINOPROPANOATE DEAMINASE RIDA"/>
    <property type="match status" value="1"/>
</dbReference>
<keyword evidence="1" id="KW-0732">Signal</keyword>
<dbReference type="PANTHER" id="PTHR11803:SF39">
    <property type="entry name" value="2-IMINOBUTANOATE_2-IMINOPROPANOATE DEAMINASE"/>
    <property type="match status" value="1"/>
</dbReference>
<evidence type="ECO:0000313" key="3">
    <source>
        <dbReference type="Proteomes" id="UP001216558"/>
    </source>
</evidence>
<name>A0ABT5JS79_9SPHN</name>
<organism evidence="2 3">
    <name type="scientific">Erythrobacter fulvus</name>
    <dbReference type="NCBI Taxonomy" id="2987523"/>
    <lineage>
        <taxon>Bacteria</taxon>
        <taxon>Pseudomonadati</taxon>
        <taxon>Pseudomonadota</taxon>
        <taxon>Alphaproteobacteria</taxon>
        <taxon>Sphingomonadales</taxon>
        <taxon>Erythrobacteraceae</taxon>
        <taxon>Erythrobacter/Porphyrobacter group</taxon>
        <taxon>Erythrobacter</taxon>
    </lineage>
</organism>
<dbReference type="EMBL" id="JAQQXQ010000008">
    <property type="protein sequence ID" value="MDC8755265.1"/>
    <property type="molecule type" value="Genomic_DNA"/>
</dbReference>
<evidence type="ECO:0000313" key="2">
    <source>
        <dbReference type="EMBL" id="MDC8755265.1"/>
    </source>
</evidence>
<dbReference type="SUPFAM" id="SSF55298">
    <property type="entry name" value="YjgF-like"/>
    <property type="match status" value="1"/>
</dbReference>
<dbReference type="InterPro" id="IPR035959">
    <property type="entry name" value="RutC-like_sf"/>
</dbReference>
<sequence>MTTRIIAALALAAGLALAPVPASADGHTGAETGEAAGAGGIIFYPSTLPYPFADAVQVGEVLYLSGDIGEAGDGRSLVPGGIEPETHRIFERLKARLARHGLGLGDVFKCTVMLADMADWPAFNAIYAGYFEKGRYPARSAMGVNGLALGARVEMECLAHKPQS</sequence>
<protein>
    <submittedName>
        <fullName evidence="2">RidA family protein</fullName>
    </submittedName>
</protein>